<sequence>IWVLAKELWALKHPSWPTISFGSILGSGLATFTSAEGKPLPHTACLYRILISESMYLM</sequence>
<reference evidence="1" key="1">
    <citation type="submission" date="2023-03" db="EMBL/GenBank/DDBJ databases">
        <title>Massive genome expansion in bonnet fungi (Mycena s.s.) driven by repeated elements and novel gene families across ecological guilds.</title>
        <authorList>
            <consortium name="Lawrence Berkeley National Laboratory"/>
            <person name="Harder C.B."/>
            <person name="Miyauchi S."/>
            <person name="Viragh M."/>
            <person name="Kuo A."/>
            <person name="Thoen E."/>
            <person name="Andreopoulos B."/>
            <person name="Lu D."/>
            <person name="Skrede I."/>
            <person name="Drula E."/>
            <person name="Henrissat B."/>
            <person name="Morin E."/>
            <person name="Kohler A."/>
            <person name="Barry K."/>
            <person name="LaButti K."/>
            <person name="Morin E."/>
            <person name="Salamov A."/>
            <person name="Lipzen A."/>
            <person name="Mereny Z."/>
            <person name="Hegedus B."/>
            <person name="Baldrian P."/>
            <person name="Stursova M."/>
            <person name="Weitz H."/>
            <person name="Taylor A."/>
            <person name="Grigoriev I.V."/>
            <person name="Nagy L.G."/>
            <person name="Martin F."/>
            <person name="Kauserud H."/>
        </authorList>
    </citation>
    <scope>NUCLEOTIDE SEQUENCE</scope>
    <source>
        <strain evidence="1">CBHHK182m</strain>
    </source>
</reference>
<comment type="caution">
    <text evidence="1">The sequence shown here is derived from an EMBL/GenBank/DDBJ whole genome shotgun (WGS) entry which is preliminary data.</text>
</comment>
<evidence type="ECO:0000313" key="2">
    <source>
        <dbReference type="Proteomes" id="UP001215598"/>
    </source>
</evidence>
<organism evidence="1 2">
    <name type="scientific">Mycena metata</name>
    <dbReference type="NCBI Taxonomy" id="1033252"/>
    <lineage>
        <taxon>Eukaryota</taxon>
        <taxon>Fungi</taxon>
        <taxon>Dikarya</taxon>
        <taxon>Basidiomycota</taxon>
        <taxon>Agaricomycotina</taxon>
        <taxon>Agaricomycetes</taxon>
        <taxon>Agaricomycetidae</taxon>
        <taxon>Agaricales</taxon>
        <taxon>Marasmiineae</taxon>
        <taxon>Mycenaceae</taxon>
        <taxon>Mycena</taxon>
    </lineage>
</organism>
<keyword evidence="2" id="KW-1185">Reference proteome</keyword>
<protein>
    <submittedName>
        <fullName evidence="1">Uncharacterized protein</fullName>
    </submittedName>
</protein>
<feature type="non-terminal residue" evidence="1">
    <location>
        <position position="58"/>
    </location>
</feature>
<name>A0AAD7DRT3_9AGAR</name>
<accession>A0AAD7DRT3</accession>
<proteinExistence type="predicted"/>
<feature type="non-terminal residue" evidence="1">
    <location>
        <position position="1"/>
    </location>
</feature>
<dbReference type="EMBL" id="JARKIB010000624">
    <property type="protein sequence ID" value="KAJ7696654.1"/>
    <property type="molecule type" value="Genomic_DNA"/>
</dbReference>
<evidence type="ECO:0000313" key="1">
    <source>
        <dbReference type="EMBL" id="KAJ7696654.1"/>
    </source>
</evidence>
<dbReference type="AlphaFoldDB" id="A0AAD7DRT3"/>
<gene>
    <name evidence="1" type="ORF">B0H16DRAFT_1215480</name>
</gene>
<dbReference type="Proteomes" id="UP001215598">
    <property type="component" value="Unassembled WGS sequence"/>
</dbReference>